<name>A0AAN8CNB1_9TELE</name>
<evidence type="ECO:0000313" key="2">
    <source>
        <dbReference type="Proteomes" id="UP001335648"/>
    </source>
</evidence>
<accession>A0AAN8CNB1</accession>
<sequence>MIKFTGHGARLSKADITDAFNIISIHPSQWNSFGIKWEFKLYFSRSSTCIFNSFSEALCWILLNPAEHRQNPLRPSPTGRLFPIDRPQDSSGISLAKLKHCFRS</sequence>
<proteinExistence type="predicted"/>
<protein>
    <submittedName>
        <fullName evidence="1">Uncharacterized protein</fullName>
    </submittedName>
</protein>
<keyword evidence="2" id="KW-1185">Reference proteome</keyword>
<reference evidence="1 2" key="1">
    <citation type="journal article" date="2023" name="Mol. Biol. Evol.">
        <title>Genomics of Secondarily Temperate Adaptation in the Only Non-Antarctic Icefish.</title>
        <authorList>
            <person name="Rivera-Colon A.G."/>
            <person name="Rayamajhi N."/>
            <person name="Minhas B.F."/>
            <person name="Madrigal G."/>
            <person name="Bilyk K.T."/>
            <person name="Yoon V."/>
            <person name="Hune M."/>
            <person name="Gregory S."/>
            <person name="Cheng C.H.C."/>
            <person name="Catchen J.M."/>
        </authorList>
    </citation>
    <scope>NUCLEOTIDE SEQUENCE [LARGE SCALE GENOMIC DNA]</scope>
    <source>
        <strain evidence="1">JC2023a</strain>
    </source>
</reference>
<dbReference type="AlphaFoldDB" id="A0AAN8CNB1"/>
<comment type="caution">
    <text evidence="1">The sequence shown here is derived from an EMBL/GenBank/DDBJ whole genome shotgun (WGS) entry which is preliminary data.</text>
</comment>
<dbReference type="Proteomes" id="UP001335648">
    <property type="component" value="Unassembled WGS sequence"/>
</dbReference>
<evidence type="ECO:0000313" key="1">
    <source>
        <dbReference type="EMBL" id="KAK5906842.1"/>
    </source>
</evidence>
<dbReference type="EMBL" id="JAULUE010002049">
    <property type="protein sequence ID" value="KAK5906842.1"/>
    <property type="molecule type" value="Genomic_DNA"/>
</dbReference>
<gene>
    <name evidence="1" type="ORF">CesoFtcFv8_004751</name>
</gene>
<organism evidence="1 2">
    <name type="scientific">Champsocephalus esox</name>
    <name type="common">pike icefish</name>
    <dbReference type="NCBI Taxonomy" id="159716"/>
    <lineage>
        <taxon>Eukaryota</taxon>
        <taxon>Metazoa</taxon>
        <taxon>Chordata</taxon>
        <taxon>Craniata</taxon>
        <taxon>Vertebrata</taxon>
        <taxon>Euteleostomi</taxon>
        <taxon>Actinopterygii</taxon>
        <taxon>Neopterygii</taxon>
        <taxon>Teleostei</taxon>
        <taxon>Neoteleostei</taxon>
        <taxon>Acanthomorphata</taxon>
        <taxon>Eupercaria</taxon>
        <taxon>Perciformes</taxon>
        <taxon>Notothenioidei</taxon>
        <taxon>Channichthyidae</taxon>
        <taxon>Champsocephalus</taxon>
    </lineage>
</organism>